<evidence type="ECO:0000256" key="3">
    <source>
        <dbReference type="ARBA" id="ARBA00023163"/>
    </source>
</evidence>
<protein>
    <submittedName>
        <fullName evidence="5">TetR/AcrR family transcriptional regulator</fullName>
    </submittedName>
</protein>
<evidence type="ECO:0000259" key="4">
    <source>
        <dbReference type="Pfam" id="PF00440"/>
    </source>
</evidence>
<gene>
    <name evidence="5" type="ORF">LQ327_14190</name>
</gene>
<dbReference type="PANTHER" id="PTHR30055:SF234">
    <property type="entry name" value="HTH-TYPE TRANSCRIPTIONAL REGULATOR BETI"/>
    <property type="match status" value="1"/>
</dbReference>
<feature type="domain" description="HTH tetR-type" evidence="4">
    <location>
        <begin position="17"/>
        <end position="64"/>
    </location>
</feature>
<name>A0ABS8P8E3_9PSEU</name>
<evidence type="ECO:0000313" key="5">
    <source>
        <dbReference type="EMBL" id="MCD2194519.1"/>
    </source>
</evidence>
<organism evidence="5 6">
    <name type="scientific">Actinomycetospora endophytica</name>
    <dbReference type="NCBI Taxonomy" id="2291215"/>
    <lineage>
        <taxon>Bacteria</taxon>
        <taxon>Bacillati</taxon>
        <taxon>Actinomycetota</taxon>
        <taxon>Actinomycetes</taxon>
        <taxon>Pseudonocardiales</taxon>
        <taxon>Pseudonocardiaceae</taxon>
        <taxon>Actinomycetospora</taxon>
    </lineage>
</organism>
<sequence length="216" mass="23359">MPAKARTERNVATRERILDAAERLFAEHGVWAVSSRQVAQEAGQGNTAVVGYHFGTKVDLVRAIVARHSGPIARSRERMLAAVEGSTDVRDWVGCLVRPNAEHLATLGVPSWFARFGAQVATDPTLREAMTSRALDEPTLRRIVDGLDACLPALPPEVRREREEISRLLLVGHFAERERAVAEGRPTARAGWADAATGLVDAVVGVWLAPVTATGS</sequence>
<proteinExistence type="predicted"/>
<dbReference type="SUPFAM" id="SSF46689">
    <property type="entry name" value="Homeodomain-like"/>
    <property type="match status" value="1"/>
</dbReference>
<dbReference type="InterPro" id="IPR050109">
    <property type="entry name" value="HTH-type_TetR-like_transc_reg"/>
</dbReference>
<evidence type="ECO:0000313" key="6">
    <source>
        <dbReference type="Proteomes" id="UP001199469"/>
    </source>
</evidence>
<dbReference type="InterPro" id="IPR009057">
    <property type="entry name" value="Homeodomain-like_sf"/>
</dbReference>
<keyword evidence="6" id="KW-1185">Reference proteome</keyword>
<evidence type="ECO:0000256" key="1">
    <source>
        <dbReference type="ARBA" id="ARBA00023015"/>
    </source>
</evidence>
<reference evidence="5 6" key="1">
    <citation type="submission" date="2021-11" db="EMBL/GenBank/DDBJ databases">
        <title>Draft genome sequence of Actinomycetospora sp. SF1 isolated from the rhizosphere soil.</title>
        <authorList>
            <person name="Duangmal K."/>
            <person name="Chantavorakit T."/>
        </authorList>
    </citation>
    <scope>NUCLEOTIDE SEQUENCE [LARGE SCALE GENOMIC DNA]</scope>
    <source>
        <strain evidence="5 6">TBRC 5722</strain>
    </source>
</reference>
<dbReference type="PANTHER" id="PTHR30055">
    <property type="entry name" value="HTH-TYPE TRANSCRIPTIONAL REGULATOR RUTR"/>
    <property type="match status" value="1"/>
</dbReference>
<keyword evidence="1" id="KW-0805">Transcription regulation</keyword>
<dbReference type="EMBL" id="JAJNDB010000002">
    <property type="protein sequence ID" value="MCD2194519.1"/>
    <property type="molecule type" value="Genomic_DNA"/>
</dbReference>
<dbReference type="Gene3D" id="1.10.357.10">
    <property type="entry name" value="Tetracycline Repressor, domain 2"/>
    <property type="match status" value="1"/>
</dbReference>
<keyword evidence="3" id="KW-0804">Transcription</keyword>
<evidence type="ECO:0000256" key="2">
    <source>
        <dbReference type="ARBA" id="ARBA00023125"/>
    </source>
</evidence>
<dbReference type="Proteomes" id="UP001199469">
    <property type="component" value="Unassembled WGS sequence"/>
</dbReference>
<keyword evidence="2" id="KW-0238">DNA-binding</keyword>
<dbReference type="Pfam" id="PF00440">
    <property type="entry name" value="TetR_N"/>
    <property type="match status" value="1"/>
</dbReference>
<accession>A0ABS8P8E3</accession>
<dbReference type="RefSeq" id="WP_230734555.1">
    <property type="nucleotide sequence ID" value="NZ_JAJNDB010000002.1"/>
</dbReference>
<comment type="caution">
    <text evidence="5">The sequence shown here is derived from an EMBL/GenBank/DDBJ whole genome shotgun (WGS) entry which is preliminary data.</text>
</comment>
<dbReference type="InterPro" id="IPR001647">
    <property type="entry name" value="HTH_TetR"/>
</dbReference>